<dbReference type="Gene3D" id="3.30.70.260">
    <property type="match status" value="1"/>
</dbReference>
<keyword evidence="8" id="KW-1278">Translocase</keyword>
<dbReference type="PROSITE" id="PS00211">
    <property type="entry name" value="ABC_TRANSPORTER_1"/>
    <property type="match status" value="1"/>
</dbReference>
<dbReference type="PROSITE" id="PS50893">
    <property type="entry name" value="ABC_TRANSPORTER_2"/>
    <property type="match status" value="1"/>
</dbReference>
<dbReference type="Proteomes" id="UP001165679">
    <property type="component" value="Unassembled WGS sequence"/>
</dbReference>
<dbReference type="InterPro" id="IPR003439">
    <property type="entry name" value="ABC_transporter-like_ATP-bd"/>
</dbReference>
<comment type="function">
    <text evidence="1">Part of the ABC transporter FtsEX involved in cellular division. Important for assembly or stability of the septal ring.</text>
</comment>
<evidence type="ECO:0000256" key="10">
    <source>
        <dbReference type="ARBA" id="ARBA00023136"/>
    </source>
</evidence>
<dbReference type="InterPro" id="IPR017871">
    <property type="entry name" value="ABC_transporter-like_CS"/>
</dbReference>
<keyword evidence="4" id="KW-0813">Transport</keyword>
<evidence type="ECO:0000256" key="9">
    <source>
        <dbReference type="ARBA" id="ARBA00022970"/>
    </source>
</evidence>
<evidence type="ECO:0000256" key="6">
    <source>
        <dbReference type="ARBA" id="ARBA00022741"/>
    </source>
</evidence>
<accession>A0AA42CF15</accession>
<dbReference type="SMART" id="SM00382">
    <property type="entry name" value="AAA"/>
    <property type="match status" value="1"/>
</dbReference>
<keyword evidence="13" id="KW-1185">Reference proteome</keyword>
<dbReference type="GO" id="GO:0016887">
    <property type="term" value="F:ATP hydrolysis activity"/>
    <property type="evidence" value="ECO:0007669"/>
    <property type="project" value="InterPro"/>
</dbReference>
<dbReference type="EMBL" id="JAPDNT010000003">
    <property type="protein sequence ID" value="MCW3474271.1"/>
    <property type="molecule type" value="Genomic_DNA"/>
</dbReference>
<reference evidence="12" key="1">
    <citation type="submission" date="2022-09" db="EMBL/GenBank/DDBJ databases">
        <title>Rhodovastum sp. nov. RN2-1 isolated from soil in Seongnam, South Korea.</title>
        <authorList>
            <person name="Le N.T."/>
        </authorList>
    </citation>
    <scope>NUCLEOTIDE SEQUENCE</scope>
    <source>
        <strain evidence="12">RN2-1</strain>
    </source>
</reference>
<comment type="caution">
    <text evidence="12">The sequence shown here is derived from an EMBL/GenBank/DDBJ whole genome shotgun (WGS) entry which is preliminary data.</text>
</comment>
<proteinExistence type="inferred from homology"/>
<dbReference type="GO" id="GO:0006865">
    <property type="term" value="P:amino acid transport"/>
    <property type="evidence" value="ECO:0007669"/>
    <property type="project" value="UniProtKB-KW"/>
</dbReference>
<evidence type="ECO:0000313" key="12">
    <source>
        <dbReference type="EMBL" id="MCW3474271.1"/>
    </source>
</evidence>
<gene>
    <name evidence="12" type="ORF">OL599_06730</name>
</gene>
<evidence type="ECO:0000256" key="3">
    <source>
        <dbReference type="ARBA" id="ARBA00020019"/>
    </source>
</evidence>
<keyword evidence="7 12" id="KW-0067">ATP-binding</keyword>
<dbReference type="Pfam" id="PF09383">
    <property type="entry name" value="NIL"/>
    <property type="match status" value="1"/>
</dbReference>
<dbReference type="InterPro" id="IPR050086">
    <property type="entry name" value="MetN_ABC_transporter-like"/>
</dbReference>
<evidence type="ECO:0000259" key="11">
    <source>
        <dbReference type="PROSITE" id="PS50893"/>
    </source>
</evidence>
<dbReference type="Gene3D" id="3.40.50.300">
    <property type="entry name" value="P-loop containing nucleotide triphosphate hydrolases"/>
    <property type="match status" value="1"/>
</dbReference>
<feature type="domain" description="ABC transporter" evidence="11">
    <location>
        <begin position="22"/>
        <end position="257"/>
    </location>
</feature>
<evidence type="ECO:0000256" key="4">
    <source>
        <dbReference type="ARBA" id="ARBA00022448"/>
    </source>
</evidence>
<dbReference type="GO" id="GO:0005886">
    <property type="term" value="C:plasma membrane"/>
    <property type="evidence" value="ECO:0007669"/>
    <property type="project" value="UniProtKB-ARBA"/>
</dbReference>
<dbReference type="Pfam" id="PF00005">
    <property type="entry name" value="ABC_tran"/>
    <property type="match status" value="1"/>
</dbReference>
<protein>
    <recommendedName>
        <fullName evidence="3">Cell division ATP-binding protein FtsE</fullName>
    </recommendedName>
</protein>
<dbReference type="PANTHER" id="PTHR43166">
    <property type="entry name" value="AMINO ACID IMPORT ATP-BINDING PROTEIN"/>
    <property type="match status" value="1"/>
</dbReference>
<dbReference type="SUPFAM" id="SSF55021">
    <property type="entry name" value="ACT-like"/>
    <property type="match status" value="1"/>
</dbReference>
<dbReference type="PANTHER" id="PTHR43166:SF30">
    <property type="entry name" value="METHIONINE IMPORT ATP-BINDING PROTEIN METN"/>
    <property type="match status" value="1"/>
</dbReference>
<dbReference type="SMART" id="SM00930">
    <property type="entry name" value="NIL"/>
    <property type="match status" value="1"/>
</dbReference>
<evidence type="ECO:0000313" key="13">
    <source>
        <dbReference type="Proteomes" id="UP001165679"/>
    </source>
</evidence>
<dbReference type="AlphaFoldDB" id="A0AA42CF15"/>
<keyword evidence="6" id="KW-0547">Nucleotide-binding</keyword>
<evidence type="ECO:0000256" key="5">
    <source>
        <dbReference type="ARBA" id="ARBA00022475"/>
    </source>
</evidence>
<evidence type="ECO:0000256" key="1">
    <source>
        <dbReference type="ARBA" id="ARBA00002579"/>
    </source>
</evidence>
<keyword evidence="9" id="KW-0029">Amino-acid transport</keyword>
<dbReference type="FunFam" id="3.40.50.300:FF:000056">
    <property type="entry name" value="Cell division ATP-binding protein FtsE"/>
    <property type="match status" value="1"/>
</dbReference>
<dbReference type="InterPro" id="IPR018449">
    <property type="entry name" value="NIL_domain"/>
</dbReference>
<dbReference type="InterPro" id="IPR003593">
    <property type="entry name" value="AAA+_ATPase"/>
</dbReference>
<dbReference type="CDD" id="cd03258">
    <property type="entry name" value="ABC_MetN_methionine_transporter"/>
    <property type="match status" value="1"/>
</dbReference>
<sequence length="368" mass="38609">MNALTPHVAAHVAAQDAGRALVSLRDLRKSYASAAALDGVSLAVARGRIFGIVGRSGAGKSTLLRCVNLLERPDSGQVHLDGQDLLTLDRAALNTVRRRIGMVFQHFNLLARRSVADNVALPLELAGVPAAARSARVAELLSLVGLADRAGAYPAQLSGGQKQRVGIARALAGRPSLLLCDEATSALDPETTTEILLLIRDLRDRLSLTVLLITHEMAVVKAICDEVAVLERGRVIEQGRVFDVFTRPQHPTTANFVAEVIGTTLPDGALGRLPAPQPGTQRRILRILFAGPHASRAVISEASREFGIDLNIIAGRVDAIGGAPFGVLAVAADGPPGRLMQATAWMRGLGLAIDAIDAIAAEPAALAA</sequence>
<keyword evidence="10" id="KW-0472">Membrane</keyword>
<organism evidence="12 13">
    <name type="scientific">Limobrevibacterium gyesilva</name>
    <dbReference type="NCBI Taxonomy" id="2991712"/>
    <lineage>
        <taxon>Bacteria</taxon>
        <taxon>Pseudomonadati</taxon>
        <taxon>Pseudomonadota</taxon>
        <taxon>Alphaproteobacteria</taxon>
        <taxon>Acetobacterales</taxon>
        <taxon>Acetobacteraceae</taxon>
        <taxon>Limobrevibacterium</taxon>
    </lineage>
</organism>
<dbReference type="InterPro" id="IPR027417">
    <property type="entry name" value="P-loop_NTPase"/>
</dbReference>
<evidence type="ECO:0000256" key="8">
    <source>
        <dbReference type="ARBA" id="ARBA00022967"/>
    </source>
</evidence>
<comment type="similarity">
    <text evidence="2">Belongs to the ABC transporter superfamily.</text>
</comment>
<reference evidence="12" key="2">
    <citation type="submission" date="2022-10" db="EMBL/GenBank/DDBJ databases">
        <authorList>
            <person name="Trinh H.N."/>
        </authorList>
    </citation>
    <scope>NUCLEOTIDE SEQUENCE</scope>
    <source>
        <strain evidence="12">RN2-1</strain>
    </source>
</reference>
<dbReference type="InterPro" id="IPR041701">
    <property type="entry name" value="MetN_ABC"/>
</dbReference>
<name>A0AA42CF15_9PROT</name>
<dbReference type="SUPFAM" id="SSF52540">
    <property type="entry name" value="P-loop containing nucleoside triphosphate hydrolases"/>
    <property type="match status" value="1"/>
</dbReference>
<evidence type="ECO:0000256" key="2">
    <source>
        <dbReference type="ARBA" id="ARBA00005417"/>
    </source>
</evidence>
<evidence type="ECO:0000256" key="7">
    <source>
        <dbReference type="ARBA" id="ARBA00022840"/>
    </source>
</evidence>
<dbReference type="InterPro" id="IPR045865">
    <property type="entry name" value="ACT-like_dom_sf"/>
</dbReference>
<keyword evidence="5" id="KW-1003">Cell membrane</keyword>
<dbReference type="GO" id="GO:0005524">
    <property type="term" value="F:ATP binding"/>
    <property type="evidence" value="ECO:0007669"/>
    <property type="project" value="UniProtKB-KW"/>
</dbReference>